<dbReference type="Pfam" id="PF09594">
    <property type="entry name" value="GT87"/>
    <property type="match status" value="1"/>
</dbReference>
<feature type="compositionally biased region" description="Pro residues" evidence="8">
    <location>
        <begin position="8"/>
        <end position="28"/>
    </location>
</feature>
<protein>
    <submittedName>
        <fullName evidence="10">Glycosyltransferase family 87 protein</fullName>
    </submittedName>
</protein>
<evidence type="ECO:0000256" key="1">
    <source>
        <dbReference type="ARBA" id="ARBA00004651"/>
    </source>
</evidence>
<dbReference type="PIRSF" id="PIRSF010361">
    <property type="entry name" value="UCP010361"/>
    <property type="match status" value="1"/>
</dbReference>
<organism evidence="10 11">
    <name type="scientific">Geodermatophilus maliterrae</name>
    <dbReference type="NCBI Taxonomy" id="3162531"/>
    <lineage>
        <taxon>Bacteria</taxon>
        <taxon>Bacillati</taxon>
        <taxon>Actinomycetota</taxon>
        <taxon>Actinomycetes</taxon>
        <taxon>Geodermatophilales</taxon>
        <taxon>Geodermatophilaceae</taxon>
        <taxon>Geodermatophilus</taxon>
    </lineage>
</organism>
<evidence type="ECO:0000256" key="5">
    <source>
        <dbReference type="ARBA" id="ARBA00022989"/>
    </source>
</evidence>
<evidence type="ECO:0000256" key="4">
    <source>
        <dbReference type="ARBA" id="ARBA00022692"/>
    </source>
</evidence>
<evidence type="ECO:0000256" key="3">
    <source>
        <dbReference type="ARBA" id="ARBA00022679"/>
    </source>
</evidence>
<feature type="transmembrane region" description="Helical" evidence="9">
    <location>
        <begin position="383"/>
        <end position="402"/>
    </location>
</feature>
<evidence type="ECO:0000256" key="7">
    <source>
        <dbReference type="ARBA" id="ARBA00024033"/>
    </source>
</evidence>
<dbReference type="Proteomes" id="UP001560045">
    <property type="component" value="Unassembled WGS sequence"/>
</dbReference>
<keyword evidence="2" id="KW-1003">Cell membrane</keyword>
<keyword evidence="11" id="KW-1185">Reference proteome</keyword>
<feature type="transmembrane region" description="Helical" evidence="9">
    <location>
        <begin position="423"/>
        <end position="441"/>
    </location>
</feature>
<dbReference type="RefSeq" id="WP_369209179.1">
    <property type="nucleotide sequence ID" value="NZ_JBFNXQ010000069.1"/>
</dbReference>
<name>A0ABV3XIK0_9ACTN</name>
<comment type="similarity">
    <text evidence="7">Belongs to the glycosyltransferase 87 family.</text>
</comment>
<sequence>MSSSPTGPSAPAPPPADGPAAFPGPEPAVPAAGRGPDRVAPTGPDRVVPTWSDPVAAQASEAVGGPWGRHAVTGRALFWTPLRVCLLFTTGVLALAWLKQSPCSDGDWTGSVQYTHFCYSDTVPLFGIHDLGSGALPYLDSAVEYPVLTGAFMALAATLGGAYESLATAAGLLPEVPPVQAYYAATCLLLSLCALVTTRAVLGTSGHRPWDAAMVGLSPLLLVHAFTNWDLFAVALAACGLWAWARDRPVLAGVLLGLGVAAKLFPALLLGALFLVCLRAGRLRVWLRAALAAGVAWLVVDVPVALLAPGNWSLFFRLNSSRPADPDTLWNMAITASGGTLFDGPLAEGETPTVLNALVAVCVLLVFAALGWLVLAAPVRPRVAQVAFLLVAGFLLVTKVWSPQYSLWLLPLAVLARPQWRSLLAWQATEAVLWVVRMLWYLGTDNRGVATEWFFLAVTVRDLAVLVLIGLVVRDVWHPDGDVVRTSWPGVDDPAGGPLDGAPDRVTVGDGRRRRAEVPLEA</sequence>
<evidence type="ECO:0000256" key="9">
    <source>
        <dbReference type="SAM" id="Phobius"/>
    </source>
</evidence>
<reference evidence="10 11" key="1">
    <citation type="submission" date="2024-06" db="EMBL/GenBank/DDBJ databases">
        <title>Draft genome sequence of Geodermatophilus badlandi, a novel member of the Geodermatophilaceae isolated from badland sedimentary rocks in the Red desert, Wyoming, USA.</title>
        <authorList>
            <person name="Ben Tekaya S."/>
            <person name="Nouioui I."/>
            <person name="Flores G.M."/>
            <person name="Shaal M.N."/>
            <person name="Bredoire F."/>
            <person name="Basile F."/>
            <person name="Van Diepen L."/>
            <person name="Ward N.L."/>
        </authorList>
    </citation>
    <scope>NUCLEOTIDE SEQUENCE [LARGE SCALE GENOMIC DNA]</scope>
    <source>
        <strain evidence="10 11">WL48A</strain>
    </source>
</reference>
<keyword evidence="4 9" id="KW-0812">Transmembrane</keyword>
<evidence type="ECO:0000256" key="8">
    <source>
        <dbReference type="SAM" id="MobiDB-lite"/>
    </source>
</evidence>
<keyword evidence="6 9" id="KW-0472">Membrane</keyword>
<comment type="subcellular location">
    <subcellularLocation>
        <location evidence="1">Cell membrane</location>
        <topology evidence="1">Multi-pass membrane protein</topology>
    </subcellularLocation>
</comment>
<accession>A0ABV3XIK0</accession>
<proteinExistence type="inferred from homology"/>
<feature type="transmembrane region" description="Helical" evidence="9">
    <location>
        <begin position="453"/>
        <end position="473"/>
    </location>
</feature>
<dbReference type="InterPro" id="IPR018584">
    <property type="entry name" value="GT87"/>
</dbReference>
<feature type="transmembrane region" description="Helical" evidence="9">
    <location>
        <begin position="76"/>
        <end position="98"/>
    </location>
</feature>
<evidence type="ECO:0000256" key="2">
    <source>
        <dbReference type="ARBA" id="ARBA00022475"/>
    </source>
</evidence>
<dbReference type="EMBL" id="JBFNXQ010000069">
    <property type="protein sequence ID" value="MEX5720398.1"/>
    <property type="molecule type" value="Genomic_DNA"/>
</dbReference>
<comment type="caution">
    <text evidence="10">The sequence shown here is derived from an EMBL/GenBank/DDBJ whole genome shotgun (WGS) entry which is preliminary data.</text>
</comment>
<evidence type="ECO:0000256" key="6">
    <source>
        <dbReference type="ARBA" id="ARBA00023136"/>
    </source>
</evidence>
<keyword evidence="5 9" id="KW-1133">Transmembrane helix</keyword>
<feature type="transmembrane region" description="Helical" evidence="9">
    <location>
        <begin position="250"/>
        <end position="278"/>
    </location>
</feature>
<feature type="transmembrane region" description="Helical" evidence="9">
    <location>
        <begin position="181"/>
        <end position="202"/>
    </location>
</feature>
<feature type="transmembrane region" description="Helical" evidence="9">
    <location>
        <begin position="214"/>
        <end position="244"/>
    </location>
</feature>
<feature type="region of interest" description="Disordered" evidence="8">
    <location>
        <begin position="1"/>
        <end position="48"/>
    </location>
</feature>
<dbReference type="InterPro" id="IPR016570">
    <property type="entry name" value="UCP010361"/>
</dbReference>
<evidence type="ECO:0000313" key="11">
    <source>
        <dbReference type="Proteomes" id="UP001560045"/>
    </source>
</evidence>
<feature type="region of interest" description="Disordered" evidence="8">
    <location>
        <begin position="488"/>
        <end position="522"/>
    </location>
</feature>
<keyword evidence="3" id="KW-0808">Transferase</keyword>
<feature type="transmembrane region" description="Helical" evidence="9">
    <location>
        <begin position="285"/>
        <end position="308"/>
    </location>
</feature>
<evidence type="ECO:0000313" key="10">
    <source>
        <dbReference type="EMBL" id="MEX5720398.1"/>
    </source>
</evidence>
<feature type="transmembrane region" description="Helical" evidence="9">
    <location>
        <begin position="354"/>
        <end position="377"/>
    </location>
</feature>
<gene>
    <name evidence="10" type="ORF">ABQ292_18705</name>
</gene>